<dbReference type="OMA" id="WFMYLAS"/>
<evidence type="ECO:0000313" key="6">
    <source>
        <dbReference type="EMBL" id="EKD13072.1"/>
    </source>
</evidence>
<dbReference type="Gene3D" id="1.20.1250.20">
    <property type="entry name" value="MFS general substrate transporter like domains"/>
    <property type="match status" value="1"/>
</dbReference>
<gene>
    <name evidence="6" type="ORF">MBM_08834</name>
</gene>
<protein>
    <submittedName>
        <fullName evidence="6">Uncharacterized protein</fullName>
    </submittedName>
</protein>
<reference evidence="6 7" key="1">
    <citation type="journal article" date="2012" name="BMC Genomics">
        <title>Sequencing the genome of Marssonina brunnea reveals fungus-poplar co-evolution.</title>
        <authorList>
            <person name="Zhu S."/>
            <person name="Cao Y.-Z."/>
            <person name="Jiang C."/>
            <person name="Tan B.-Y."/>
            <person name="Wang Z."/>
            <person name="Feng S."/>
            <person name="Zhang L."/>
            <person name="Su X.-H."/>
            <person name="Brejova B."/>
            <person name="Vinar T."/>
            <person name="Xu M."/>
            <person name="Wang M.-X."/>
            <person name="Zhang S.-G."/>
            <person name="Huang M.-R."/>
            <person name="Wu R."/>
            <person name="Zhou Y."/>
        </authorList>
    </citation>
    <scope>NUCLEOTIDE SEQUENCE [LARGE SCALE GENOMIC DNA]</scope>
    <source>
        <strain evidence="6 7">MB_m1</strain>
    </source>
</reference>
<keyword evidence="2 5" id="KW-0812">Transmembrane</keyword>
<dbReference type="InterPro" id="IPR036259">
    <property type="entry name" value="MFS_trans_sf"/>
</dbReference>
<dbReference type="OrthoDB" id="196103at2759"/>
<name>K1WLF2_MARBU</name>
<keyword evidence="7" id="KW-1185">Reference proteome</keyword>
<evidence type="ECO:0000256" key="5">
    <source>
        <dbReference type="SAM" id="Phobius"/>
    </source>
</evidence>
<dbReference type="SUPFAM" id="SSF103473">
    <property type="entry name" value="MFS general substrate transporter"/>
    <property type="match status" value="1"/>
</dbReference>
<evidence type="ECO:0000256" key="1">
    <source>
        <dbReference type="ARBA" id="ARBA00004141"/>
    </source>
</evidence>
<dbReference type="EMBL" id="JH921452">
    <property type="protein sequence ID" value="EKD13072.1"/>
    <property type="molecule type" value="Genomic_DNA"/>
</dbReference>
<dbReference type="HOGENOM" id="CLU_1475473_0_0_1"/>
<proteinExistence type="predicted"/>
<organism evidence="6 7">
    <name type="scientific">Marssonina brunnea f. sp. multigermtubi (strain MB_m1)</name>
    <name type="common">Marssonina leaf spot fungus</name>
    <dbReference type="NCBI Taxonomy" id="1072389"/>
    <lineage>
        <taxon>Eukaryota</taxon>
        <taxon>Fungi</taxon>
        <taxon>Dikarya</taxon>
        <taxon>Ascomycota</taxon>
        <taxon>Pezizomycotina</taxon>
        <taxon>Leotiomycetes</taxon>
        <taxon>Helotiales</taxon>
        <taxon>Drepanopezizaceae</taxon>
        <taxon>Drepanopeziza</taxon>
    </lineage>
</organism>
<comment type="subcellular location">
    <subcellularLocation>
        <location evidence="1">Membrane</location>
        <topology evidence="1">Multi-pass membrane protein</topology>
    </subcellularLocation>
</comment>
<accession>K1WLF2</accession>
<dbReference type="InParanoid" id="K1WLF2"/>
<dbReference type="PANTHER" id="PTHR23294">
    <property type="entry name" value="ET TRANSLATION PRODUCT-RELATED"/>
    <property type="match status" value="1"/>
</dbReference>
<dbReference type="GO" id="GO:0016020">
    <property type="term" value="C:membrane"/>
    <property type="evidence" value="ECO:0007669"/>
    <property type="project" value="UniProtKB-SubCell"/>
</dbReference>
<dbReference type="GeneID" id="18764769"/>
<evidence type="ECO:0000256" key="4">
    <source>
        <dbReference type="ARBA" id="ARBA00023136"/>
    </source>
</evidence>
<dbReference type="eggNOG" id="KOG3098">
    <property type="taxonomic scope" value="Eukaryota"/>
</dbReference>
<dbReference type="KEGG" id="mbe:MBM_08834"/>
<dbReference type="Proteomes" id="UP000006753">
    <property type="component" value="Unassembled WGS sequence"/>
</dbReference>
<dbReference type="AlphaFoldDB" id="K1WLF2"/>
<evidence type="ECO:0000313" key="7">
    <source>
        <dbReference type="Proteomes" id="UP000006753"/>
    </source>
</evidence>
<dbReference type="InterPro" id="IPR051617">
    <property type="entry name" value="UNC-93-like_regulator"/>
</dbReference>
<feature type="transmembrane region" description="Helical" evidence="5">
    <location>
        <begin position="160"/>
        <end position="180"/>
    </location>
</feature>
<feature type="transmembrane region" description="Helical" evidence="5">
    <location>
        <begin position="130"/>
        <end position="154"/>
    </location>
</feature>
<feature type="transmembrane region" description="Helical" evidence="5">
    <location>
        <begin position="96"/>
        <end position="123"/>
    </location>
</feature>
<keyword evidence="4 5" id="KW-0472">Membrane</keyword>
<dbReference type="PANTHER" id="PTHR23294:SF56">
    <property type="entry name" value="DUF895 DOMAIN MEMBRANE PROTEIN"/>
    <property type="match status" value="1"/>
</dbReference>
<dbReference type="RefSeq" id="XP_007296723.1">
    <property type="nucleotide sequence ID" value="XM_007296661.1"/>
</dbReference>
<evidence type="ECO:0000256" key="3">
    <source>
        <dbReference type="ARBA" id="ARBA00022989"/>
    </source>
</evidence>
<keyword evidence="3 5" id="KW-1133">Transmembrane helix</keyword>
<evidence type="ECO:0000256" key="2">
    <source>
        <dbReference type="ARBA" id="ARBA00022692"/>
    </source>
</evidence>
<sequence>MWDGLGGMGAGEAAEPVSDLYDGLGTRTHDGHLHHHRDTVSAADALVYGRFSVVWVAAGAINNRTGLQYGLALGTIGGFPLYGAGLYTSNVHPTTWFMLFGTGICGISAGFFWAAEATVIVGYPHPPERAFYLAVCQTAKAAGPIVGGAINLGLNAGRSTAGSVGSTTYIVFIAIMRLGLPSP</sequence>